<name>A0ABP1RK35_9HEXA</name>
<comment type="caution">
    <text evidence="2">The sequence shown here is derived from an EMBL/GenBank/DDBJ whole genome shotgun (WGS) entry which is preliminary data.</text>
</comment>
<evidence type="ECO:0000256" key="1">
    <source>
        <dbReference type="SAM" id="SignalP"/>
    </source>
</evidence>
<feature type="chain" id="PRO_5045312488" description="Secreted protein" evidence="1">
    <location>
        <begin position="26"/>
        <end position="75"/>
    </location>
</feature>
<keyword evidence="3" id="KW-1185">Reference proteome</keyword>
<proteinExistence type="predicted"/>
<reference evidence="2 3" key="1">
    <citation type="submission" date="2024-08" db="EMBL/GenBank/DDBJ databases">
        <authorList>
            <person name="Cucini C."/>
            <person name="Frati F."/>
        </authorList>
    </citation>
    <scope>NUCLEOTIDE SEQUENCE [LARGE SCALE GENOMIC DNA]</scope>
</reference>
<protein>
    <recommendedName>
        <fullName evidence="4">Secreted protein</fullName>
    </recommendedName>
</protein>
<accession>A0ABP1RK35</accession>
<gene>
    <name evidence="2" type="ORF">ODALV1_LOCUS23138</name>
</gene>
<evidence type="ECO:0000313" key="2">
    <source>
        <dbReference type="EMBL" id="CAL8129388.1"/>
    </source>
</evidence>
<dbReference type="EMBL" id="CAXLJM020000076">
    <property type="protein sequence ID" value="CAL8129388.1"/>
    <property type="molecule type" value="Genomic_DNA"/>
</dbReference>
<organism evidence="2 3">
    <name type="scientific">Orchesella dallaii</name>
    <dbReference type="NCBI Taxonomy" id="48710"/>
    <lineage>
        <taxon>Eukaryota</taxon>
        <taxon>Metazoa</taxon>
        <taxon>Ecdysozoa</taxon>
        <taxon>Arthropoda</taxon>
        <taxon>Hexapoda</taxon>
        <taxon>Collembola</taxon>
        <taxon>Entomobryomorpha</taxon>
        <taxon>Entomobryoidea</taxon>
        <taxon>Orchesellidae</taxon>
        <taxon>Orchesellinae</taxon>
        <taxon>Orchesella</taxon>
    </lineage>
</organism>
<sequence length="75" mass="8440">MLKSFTWIIALTQCLLHLVVPGGAADPVQMSYPIGTNCFKDVPKTNVAETERKLADIREMCDDISEPEDRVRLFT</sequence>
<dbReference type="Proteomes" id="UP001642540">
    <property type="component" value="Unassembled WGS sequence"/>
</dbReference>
<feature type="signal peptide" evidence="1">
    <location>
        <begin position="1"/>
        <end position="25"/>
    </location>
</feature>
<keyword evidence="1" id="KW-0732">Signal</keyword>
<evidence type="ECO:0008006" key="4">
    <source>
        <dbReference type="Google" id="ProtNLM"/>
    </source>
</evidence>
<evidence type="ECO:0000313" key="3">
    <source>
        <dbReference type="Proteomes" id="UP001642540"/>
    </source>
</evidence>